<feature type="active site" evidence="17">
    <location>
        <position position="349"/>
    </location>
</feature>
<feature type="domain" description="FAD-binding PCMH-type" evidence="18">
    <location>
        <begin position="10"/>
        <end position="192"/>
    </location>
</feature>
<dbReference type="EC" id="1.3.1.98" evidence="17"/>
<keyword evidence="12 17" id="KW-0573">Peptidoglycan synthesis</keyword>
<evidence type="ECO:0000259" key="18">
    <source>
        <dbReference type="PROSITE" id="PS51387"/>
    </source>
</evidence>
<feature type="active site" evidence="17">
    <location>
        <position position="164"/>
    </location>
</feature>
<evidence type="ECO:0000256" key="15">
    <source>
        <dbReference type="ARBA" id="ARBA00023316"/>
    </source>
</evidence>
<dbReference type="Gene3D" id="3.90.78.10">
    <property type="entry name" value="UDP-N-acetylenolpyruvoylglucosamine reductase, C-terminal domain"/>
    <property type="match status" value="1"/>
</dbReference>
<feature type="active site" description="Proton donor" evidence="17">
    <location>
        <position position="247"/>
    </location>
</feature>
<dbReference type="GO" id="GO:0005829">
    <property type="term" value="C:cytosol"/>
    <property type="evidence" value="ECO:0007669"/>
    <property type="project" value="TreeGrafter"/>
</dbReference>
<evidence type="ECO:0000256" key="17">
    <source>
        <dbReference type="HAMAP-Rule" id="MF_00037"/>
    </source>
</evidence>
<dbReference type="NCBIfam" id="TIGR00179">
    <property type="entry name" value="murB"/>
    <property type="match status" value="1"/>
</dbReference>
<dbReference type="Pfam" id="PF01565">
    <property type="entry name" value="FAD_binding_4"/>
    <property type="match status" value="1"/>
</dbReference>
<comment type="cofactor">
    <cofactor evidence="1 17">
        <name>FAD</name>
        <dbReference type="ChEBI" id="CHEBI:57692"/>
    </cofactor>
</comment>
<gene>
    <name evidence="17" type="primary">murB</name>
    <name evidence="19" type="ORF">DFO65_1157</name>
</gene>
<keyword evidence="20" id="KW-1185">Reference proteome</keyword>
<dbReference type="Pfam" id="PF02873">
    <property type="entry name" value="MurB_C"/>
    <property type="match status" value="1"/>
</dbReference>
<dbReference type="InterPro" id="IPR003170">
    <property type="entry name" value="MurB"/>
</dbReference>
<evidence type="ECO:0000256" key="13">
    <source>
        <dbReference type="ARBA" id="ARBA00023002"/>
    </source>
</evidence>
<comment type="pathway">
    <text evidence="4 17">Cell wall biogenesis; peptidoglycan biosynthesis.</text>
</comment>
<protein>
    <recommendedName>
        <fullName evidence="17">UDP-N-acetylenolpyruvoylglucosamine reductase</fullName>
        <ecNumber evidence="17">1.3.1.98</ecNumber>
    </recommendedName>
    <alternativeName>
        <fullName evidence="17">UDP-N-acetylmuramate dehydrogenase</fullName>
    </alternativeName>
</protein>
<dbReference type="GO" id="GO:0071949">
    <property type="term" value="F:FAD binding"/>
    <property type="evidence" value="ECO:0007669"/>
    <property type="project" value="InterPro"/>
</dbReference>
<dbReference type="PANTHER" id="PTHR21071:SF4">
    <property type="entry name" value="UDP-N-ACETYLENOLPYRUVOYLGLUCOSAMINE REDUCTASE"/>
    <property type="match status" value="1"/>
</dbReference>
<keyword evidence="13 17" id="KW-0560">Oxidoreductase</keyword>
<keyword evidence="6 17" id="KW-0963">Cytoplasm</keyword>
<organism evidence="19 20">
    <name type="scientific">Brevibacterium celere</name>
    <dbReference type="NCBI Taxonomy" id="225845"/>
    <lineage>
        <taxon>Bacteria</taxon>
        <taxon>Bacillati</taxon>
        <taxon>Actinomycetota</taxon>
        <taxon>Actinomycetes</taxon>
        <taxon>Micrococcales</taxon>
        <taxon>Brevibacteriaceae</taxon>
        <taxon>Brevibacterium</taxon>
    </lineage>
</organism>
<comment type="function">
    <text evidence="2 17">Cell wall formation.</text>
</comment>
<dbReference type="InterPro" id="IPR011601">
    <property type="entry name" value="MurB_C"/>
</dbReference>
<evidence type="ECO:0000256" key="10">
    <source>
        <dbReference type="ARBA" id="ARBA00022857"/>
    </source>
</evidence>
<dbReference type="GO" id="GO:0009252">
    <property type="term" value="P:peptidoglycan biosynthetic process"/>
    <property type="evidence" value="ECO:0007669"/>
    <property type="project" value="UniProtKB-UniRule"/>
</dbReference>
<dbReference type="InterPro" id="IPR036635">
    <property type="entry name" value="MurB_C_sf"/>
</dbReference>
<evidence type="ECO:0000256" key="2">
    <source>
        <dbReference type="ARBA" id="ARBA00003921"/>
    </source>
</evidence>
<sequence length="357" mass="37556">MRLSELTTFRLGGPARALTTARTREELLDFCARHPLGLGAGGDADVLFIGGGSNLLISDAGFDGDVCRVATTGIDIAETTAAEALVTVEAGENWDDVVSMTLSRGLSGLEALSGIPGSVGATPIQNVGAYGTEVGELITSVEVYDRIAGQVRRLSAADLEFGYRTSMLKRTQQRSGASAHLVLSVTFELRRDTASLPIRYSQLASALDLEVGQTAPAALVRDTVLALRRSKGMVLDEADHDTWSAGSFFTNPIVTDAGMLPVEAPRYPVTDPLSGATIEGLTKTSAAWLIEHAGFSKGYRLGAGRASLSTKHTLALTNRGEASTEDVLALARAIVAGVEERYGVTLEPEPTFIGCSL</sequence>
<dbReference type="InterPro" id="IPR016169">
    <property type="entry name" value="FAD-bd_PCMH_sub2"/>
</dbReference>
<dbReference type="UniPathway" id="UPA00219"/>
<dbReference type="RefSeq" id="WP_245940828.1">
    <property type="nucleotide sequence ID" value="NZ_QNSB01000015.1"/>
</dbReference>
<comment type="subcellular location">
    <subcellularLocation>
        <location evidence="3 17">Cytoplasm</location>
    </subcellularLocation>
</comment>
<keyword evidence="7 17" id="KW-0132">Cell division</keyword>
<keyword evidence="8 17" id="KW-0285">Flavoprotein</keyword>
<evidence type="ECO:0000256" key="1">
    <source>
        <dbReference type="ARBA" id="ARBA00001974"/>
    </source>
</evidence>
<dbReference type="InterPro" id="IPR036318">
    <property type="entry name" value="FAD-bd_PCMH-like_sf"/>
</dbReference>
<evidence type="ECO:0000256" key="11">
    <source>
        <dbReference type="ARBA" id="ARBA00022960"/>
    </source>
</evidence>
<dbReference type="PANTHER" id="PTHR21071">
    <property type="entry name" value="UDP-N-ACETYLENOLPYRUVOYLGLUCOSAMINE REDUCTASE"/>
    <property type="match status" value="1"/>
</dbReference>
<dbReference type="SUPFAM" id="SSF56194">
    <property type="entry name" value="Uridine diphospho-N-Acetylenolpyruvylglucosamine reductase, MurB, C-terminal domain"/>
    <property type="match status" value="1"/>
</dbReference>
<evidence type="ECO:0000313" key="19">
    <source>
        <dbReference type="EMBL" id="RBP68731.1"/>
    </source>
</evidence>
<dbReference type="Gene3D" id="3.30.465.10">
    <property type="match status" value="1"/>
</dbReference>
<dbReference type="GO" id="GO:0051301">
    <property type="term" value="P:cell division"/>
    <property type="evidence" value="ECO:0007669"/>
    <property type="project" value="UniProtKB-KW"/>
</dbReference>
<dbReference type="PROSITE" id="PS51387">
    <property type="entry name" value="FAD_PCMH"/>
    <property type="match status" value="1"/>
</dbReference>
<name>A0A366IEC3_9MICO</name>
<evidence type="ECO:0000256" key="9">
    <source>
        <dbReference type="ARBA" id="ARBA00022827"/>
    </source>
</evidence>
<dbReference type="SUPFAM" id="SSF56176">
    <property type="entry name" value="FAD-binding/transporter-associated domain-like"/>
    <property type="match status" value="1"/>
</dbReference>
<dbReference type="EMBL" id="QNSB01000015">
    <property type="protein sequence ID" value="RBP68731.1"/>
    <property type="molecule type" value="Genomic_DNA"/>
</dbReference>
<evidence type="ECO:0000256" key="8">
    <source>
        <dbReference type="ARBA" id="ARBA00022630"/>
    </source>
</evidence>
<dbReference type="NCBIfam" id="NF010478">
    <property type="entry name" value="PRK13903.1"/>
    <property type="match status" value="1"/>
</dbReference>
<keyword evidence="14 17" id="KW-0131">Cell cycle</keyword>
<evidence type="ECO:0000313" key="20">
    <source>
        <dbReference type="Proteomes" id="UP000253509"/>
    </source>
</evidence>
<dbReference type="GO" id="GO:0008762">
    <property type="term" value="F:UDP-N-acetylmuramate dehydrogenase activity"/>
    <property type="evidence" value="ECO:0007669"/>
    <property type="project" value="UniProtKB-UniRule"/>
</dbReference>
<dbReference type="InterPro" id="IPR016167">
    <property type="entry name" value="FAD-bd_PCMH_sub1"/>
</dbReference>
<keyword evidence="11 17" id="KW-0133">Cell shape</keyword>
<reference evidence="19 20" key="1">
    <citation type="submission" date="2018-06" db="EMBL/GenBank/DDBJ databases">
        <title>Freshwater and sediment microbial communities from various areas in North America, analyzing microbe dynamics in response to fracking.</title>
        <authorList>
            <person name="Lamendella R."/>
        </authorList>
    </citation>
    <scope>NUCLEOTIDE SEQUENCE [LARGE SCALE GENOMIC DNA]</scope>
    <source>
        <strain evidence="19 20">3b_TX</strain>
    </source>
</reference>
<keyword evidence="15 17" id="KW-0961">Cell wall biogenesis/degradation</keyword>
<dbReference type="Gene3D" id="3.30.43.10">
    <property type="entry name" value="Uridine Diphospho-n-acetylenolpyruvylglucosamine Reductase, domain 2"/>
    <property type="match status" value="1"/>
</dbReference>
<proteinExistence type="inferred from homology"/>
<dbReference type="GO" id="GO:0071555">
    <property type="term" value="P:cell wall organization"/>
    <property type="evidence" value="ECO:0007669"/>
    <property type="project" value="UniProtKB-KW"/>
</dbReference>
<evidence type="ECO:0000256" key="7">
    <source>
        <dbReference type="ARBA" id="ARBA00022618"/>
    </source>
</evidence>
<comment type="catalytic activity">
    <reaction evidence="16 17">
        <text>UDP-N-acetyl-alpha-D-muramate + NADP(+) = UDP-N-acetyl-3-O-(1-carboxyvinyl)-alpha-D-glucosamine + NADPH + H(+)</text>
        <dbReference type="Rhea" id="RHEA:12248"/>
        <dbReference type="ChEBI" id="CHEBI:15378"/>
        <dbReference type="ChEBI" id="CHEBI:57783"/>
        <dbReference type="ChEBI" id="CHEBI:58349"/>
        <dbReference type="ChEBI" id="CHEBI:68483"/>
        <dbReference type="ChEBI" id="CHEBI:70757"/>
        <dbReference type="EC" id="1.3.1.98"/>
    </reaction>
</comment>
<dbReference type="AlphaFoldDB" id="A0A366IEC3"/>
<dbReference type="Proteomes" id="UP000253509">
    <property type="component" value="Unassembled WGS sequence"/>
</dbReference>
<evidence type="ECO:0000256" key="5">
    <source>
        <dbReference type="ARBA" id="ARBA00010485"/>
    </source>
</evidence>
<accession>A0A366IEC3</accession>
<evidence type="ECO:0000256" key="6">
    <source>
        <dbReference type="ARBA" id="ARBA00022490"/>
    </source>
</evidence>
<keyword evidence="9 17" id="KW-0274">FAD</keyword>
<evidence type="ECO:0000256" key="12">
    <source>
        <dbReference type="ARBA" id="ARBA00022984"/>
    </source>
</evidence>
<evidence type="ECO:0000256" key="16">
    <source>
        <dbReference type="ARBA" id="ARBA00048914"/>
    </source>
</evidence>
<evidence type="ECO:0000256" key="4">
    <source>
        <dbReference type="ARBA" id="ARBA00004752"/>
    </source>
</evidence>
<dbReference type="InterPro" id="IPR016166">
    <property type="entry name" value="FAD-bd_PCMH"/>
</dbReference>
<comment type="caution">
    <text evidence="19">The sequence shown here is derived from an EMBL/GenBank/DDBJ whole genome shotgun (WGS) entry which is preliminary data.</text>
</comment>
<dbReference type="HAMAP" id="MF_00037">
    <property type="entry name" value="MurB"/>
    <property type="match status" value="1"/>
</dbReference>
<evidence type="ECO:0000256" key="3">
    <source>
        <dbReference type="ARBA" id="ARBA00004496"/>
    </source>
</evidence>
<comment type="similarity">
    <text evidence="5 17">Belongs to the MurB family.</text>
</comment>
<evidence type="ECO:0000256" key="14">
    <source>
        <dbReference type="ARBA" id="ARBA00023306"/>
    </source>
</evidence>
<dbReference type="GO" id="GO:0008360">
    <property type="term" value="P:regulation of cell shape"/>
    <property type="evidence" value="ECO:0007669"/>
    <property type="project" value="UniProtKB-KW"/>
</dbReference>
<dbReference type="InterPro" id="IPR006094">
    <property type="entry name" value="Oxid_FAD_bind_N"/>
</dbReference>
<keyword evidence="10 17" id="KW-0521">NADP</keyword>